<dbReference type="PANTHER" id="PTHR43280:SF2">
    <property type="entry name" value="HTH-TYPE TRANSCRIPTIONAL REGULATOR EXSA"/>
    <property type="match status" value="1"/>
</dbReference>
<sequence length="575" mass="65614">MKVLIVDDETHVRAAIRLLVDWQKHGIEQVDEAADGEQAIAYIEQHKPQIIMTDMMMPNVNGMKLMEWISEHSPTTKLIAISGHGDFNLVRHTLQHGGIDYLLKPIEPDGVNEAIGRAVEVWNKEEAERSKRNQQQIQMNEFKPVVSEKLWSSLIDDPSANAQMSTVRRIQQSFELASDIEHIRLALVYVNADDEAFKHRFRHHRDLLYFSLVNIMSEYVNDSHQRGVVFRRWNSPGEIAIVLWQQTEALDILLQDINEALYRTLHRRLHFGCSDVRNFPAGMAQCYEEAKQALLERNLLLGDRYLHNVPATASTFATAASDTTIATSSHNDATRAISSPTTGTGAEGVRSIRLSAYEESWKLAVLSGSAAQMTEAVQPFMEAVRASGYLTPKLLHASYREWETIRANIAHEAVGEAAEQLLRQYPSQTAHTHASPHIAEPFSLDAWQRLWLQELTLLADACYMQQGQEQHIIFDIAKYVEQHYHQDISLQEMAQRFFVSREYISRKFKQQFGINLSDYLAAIRTKKAKLLLMNPHLRISQVAAMVGIPDEKYFSKVFKKQVGVSPNEYRKSQQL</sequence>
<evidence type="ECO:0000259" key="5">
    <source>
        <dbReference type="PROSITE" id="PS01124"/>
    </source>
</evidence>
<keyword evidence="4" id="KW-0597">Phosphoprotein</keyword>
<evidence type="ECO:0000313" key="8">
    <source>
        <dbReference type="Proteomes" id="UP000634529"/>
    </source>
</evidence>
<feature type="domain" description="HTH araC/xylS-type" evidence="5">
    <location>
        <begin position="474"/>
        <end position="572"/>
    </location>
</feature>
<dbReference type="PANTHER" id="PTHR43280">
    <property type="entry name" value="ARAC-FAMILY TRANSCRIPTIONAL REGULATOR"/>
    <property type="match status" value="1"/>
</dbReference>
<dbReference type="InterPro" id="IPR018060">
    <property type="entry name" value="HTH_AraC"/>
</dbReference>
<dbReference type="InterPro" id="IPR009057">
    <property type="entry name" value="Homeodomain-like_sf"/>
</dbReference>
<dbReference type="InterPro" id="IPR020449">
    <property type="entry name" value="Tscrpt_reg_AraC-type_HTH"/>
</dbReference>
<dbReference type="InterPro" id="IPR011006">
    <property type="entry name" value="CheY-like_superfamily"/>
</dbReference>
<dbReference type="CDD" id="cd17536">
    <property type="entry name" value="REC_YesN-like"/>
    <property type="match status" value="1"/>
</dbReference>
<dbReference type="SUPFAM" id="SSF46689">
    <property type="entry name" value="Homeodomain-like"/>
    <property type="match status" value="2"/>
</dbReference>
<gene>
    <name evidence="7" type="ORF">IFO66_15080</name>
</gene>
<dbReference type="PRINTS" id="PR00032">
    <property type="entry name" value="HTHARAC"/>
</dbReference>
<evidence type="ECO:0000259" key="6">
    <source>
        <dbReference type="PROSITE" id="PS50110"/>
    </source>
</evidence>
<proteinExistence type="predicted"/>
<keyword evidence="1" id="KW-0805">Transcription regulation</keyword>
<comment type="caution">
    <text evidence="7">The sequence shown here is derived from an EMBL/GenBank/DDBJ whole genome shotgun (WGS) entry which is preliminary data.</text>
</comment>
<feature type="domain" description="Response regulatory" evidence="6">
    <location>
        <begin position="2"/>
        <end position="119"/>
    </location>
</feature>
<keyword evidence="2" id="KW-0238">DNA-binding</keyword>
<evidence type="ECO:0000256" key="2">
    <source>
        <dbReference type="ARBA" id="ARBA00023125"/>
    </source>
</evidence>
<evidence type="ECO:0000313" key="7">
    <source>
        <dbReference type="EMBL" id="MBD8499617.1"/>
    </source>
</evidence>
<dbReference type="SMART" id="SM00342">
    <property type="entry name" value="HTH_ARAC"/>
    <property type="match status" value="1"/>
</dbReference>
<evidence type="ECO:0000256" key="4">
    <source>
        <dbReference type="PROSITE-ProRule" id="PRU00169"/>
    </source>
</evidence>
<accession>A0ABR9B034</accession>
<protein>
    <submittedName>
        <fullName evidence="7">Response regulator</fullName>
    </submittedName>
</protein>
<name>A0ABR9B034_9BACL</name>
<dbReference type="Gene3D" id="3.40.50.2300">
    <property type="match status" value="1"/>
</dbReference>
<keyword evidence="8" id="KW-1185">Reference proteome</keyword>
<dbReference type="SMART" id="SM00448">
    <property type="entry name" value="REC"/>
    <property type="match status" value="1"/>
</dbReference>
<dbReference type="RefSeq" id="WP_192025955.1">
    <property type="nucleotide sequence ID" value="NZ_JACYTN010000013.1"/>
</dbReference>
<keyword evidence="3" id="KW-0804">Transcription</keyword>
<evidence type="ECO:0000256" key="1">
    <source>
        <dbReference type="ARBA" id="ARBA00023015"/>
    </source>
</evidence>
<dbReference type="PROSITE" id="PS01124">
    <property type="entry name" value="HTH_ARAC_FAMILY_2"/>
    <property type="match status" value="1"/>
</dbReference>
<dbReference type="Pfam" id="PF00072">
    <property type="entry name" value="Response_reg"/>
    <property type="match status" value="1"/>
</dbReference>
<evidence type="ECO:0000256" key="3">
    <source>
        <dbReference type="ARBA" id="ARBA00023163"/>
    </source>
</evidence>
<dbReference type="Pfam" id="PF12833">
    <property type="entry name" value="HTH_18"/>
    <property type="match status" value="1"/>
</dbReference>
<dbReference type="InterPro" id="IPR001789">
    <property type="entry name" value="Sig_transdc_resp-reg_receiver"/>
</dbReference>
<organism evidence="7 8">
    <name type="scientific">Paenibacillus arenosi</name>
    <dbReference type="NCBI Taxonomy" id="2774142"/>
    <lineage>
        <taxon>Bacteria</taxon>
        <taxon>Bacillati</taxon>
        <taxon>Bacillota</taxon>
        <taxon>Bacilli</taxon>
        <taxon>Bacillales</taxon>
        <taxon>Paenibacillaceae</taxon>
        <taxon>Paenibacillus</taxon>
    </lineage>
</organism>
<reference evidence="7 8" key="1">
    <citation type="submission" date="2020-09" db="EMBL/GenBank/DDBJ databases">
        <title>Paenibacillus sp. CAU 1523 isolated from sand of Haeundae Beach.</title>
        <authorList>
            <person name="Kim W."/>
        </authorList>
    </citation>
    <scope>NUCLEOTIDE SEQUENCE [LARGE SCALE GENOMIC DNA]</scope>
    <source>
        <strain evidence="7 8">CAU 1523</strain>
    </source>
</reference>
<dbReference type="Gene3D" id="1.10.10.60">
    <property type="entry name" value="Homeodomain-like"/>
    <property type="match status" value="2"/>
</dbReference>
<dbReference type="Proteomes" id="UP000634529">
    <property type="component" value="Unassembled WGS sequence"/>
</dbReference>
<dbReference type="EMBL" id="JACYTN010000013">
    <property type="protein sequence ID" value="MBD8499617.1"/>
    <property type="molecule type" value="Genomic_DNA"/>
</dbReference>
<dbReference type="SUPFAM" id="SSF52172">
    <property type="entry name" value="CheY-like"/>
    <property type="match status" value="1"/>
</dbReference>
<feature type="modified residue" description="4-aspartylphosphate" evidence="4">
    <location>
        <position position="54"/>
    </location>
</feature>
<dbReference type="PROSITE" id="PS50110">
    <property type="entry name" value="RESPONSE_REGULATORY"/>
    <property type="match status" value="1"/>
</dbReference>